<dbReference type="Gene3D" id="1.10.600.10">
    <property type="entry name" value="Farnesyl Diphosphate Synthase"/>
    <property type="match status" value="1"/>
</dbReference>
<dbReference type="InterPro" id="IPR008949">
    <property type="entry name" value="Isoprenoid_synthase_dom_sf"/>
</dbReference>
<dbReference type="EMBL" id="QZCG01000012">
    <property type="protein sequence ID" value="RJE83167.1"/>
    <property type="molecule type" value="Genomic_DNA"/>
</dbReference>
<dbReference type="OrthoDB" id="9814909at2"/>
<dbReference type="Pfam" id="PF00494">
    <property type="entry name" value="SQS_PSY"/>
    <property type="match status" value="1"/>
</dbReference>
<dbReference type="SUPFAM" id="SSF48576">
    <property type="entry name" value="Terpenoid synthases"/>
    <property type="match status" value="1"/>
</dbReference>
<gene>
    <name evidence="1" type="ORF">D3P04_17085</name>
</gene>
<dbReference type="InterPro" id="IPR002060">
    <property type="entry name" value="Squ/phyt_synthse"/>
</dbReference>
<name>A0A418SQQ0_9RHOB</name>
<organism evidence="1 2">
    <name type="scientific">Paracoccus onubensis</name>
    <dbReference type="NCBI Taxonomy" id="1675788"/>
    <lineage>
        <taxon>Bacteria</taxon>
        <taxon>Pseudomonadati</taxon>
        <taxon>Pseudomonadota</taxon>
        <taxon>Alphaproteobacteria</taxon>
        <taxon>Rhodobacterales</taxon>
        <taxon>Paracoccaceae</taxon>
        <taxon>Paracoccus</taxon>
    </lineage>
</organism>
<dbReference type="Proteomes" id="UP000284202">
    <property type="component" value="Unassembled WGS sequence"/>
</dbReference>
<evidence type="ECO:0000313" key="1">
    <source>
        <dbReference type="EMBL" id="RJE83167.1"/>
    </source>
</evidence>
<dbReference type="AlphaFoldDB" id="A0A418SQQ0"/>
<protein>
    <recommendedName>
        <fullName evidence="3">Phytoene synthase</fullName>
    </recommendedName>
</protein>
<comment type="caution">
    <text evidence="1">The sequence shown here is derived from an EMBL/GenBank/DDBJ whole genome shotgun (WGS) entry which is preliminary data.</text>
</comment>
<proteinExistence type="predicted"/>
<reference evidence="2" key="1">
    <citation type="submission" date="2018-09" db="EMBL/GenBank/DDBJ databases">
        <title>Acidovorax cavernicola nov. sp. isolated from Gruta de las Maravillas (Aracena, Spain).</title>
        <authorList>
            <person name="Jurado V."/>
            <person name="Gutierrez-Patricio S."/>
            <person name="Gonzalez-Pimentel J.L."/>
            <person name="Miller A.Z."/>
            <person name="Laiz L."/>
            <person name="Saiz-Jimenez C."/>
        </authorList>
    </citation>
    <scope>NUCLEOTIDE SEQUENCE [LARGE SCALE GENOMIC DNA]</scope>
    <source>
        <strain evidence="2">1011MAR3C25</strain>
    </source>
</reference>
<sequence length="260" mass="28799">MAIDVTLEACTELLRQHDPDRFGALLTAAPQKRPALVTLYALNLEIARAPFQSAEPMLAEMRLQWWIERLAEMGSGITPPLHDVLTPLWNEWGQDAGALTALAEARRRDCERVPFDLPADVIDYIAASSGGLMWRAACRLGATEEQRAIVADQALGAGLAAWLRALPELRQLGLGLAHERPEQIQELAAQGLEAMRRAASDRRRIPRDLAAALYPGPRAAHFLDQVARGRIDCFRQTYAPAPIARRASLAKFALTGRWWI</sequence>
<evidence type="ECO:0008006" key="3">
    <source>
        <dbReference type="Google" id="ProtNLM"/>
    </source>
</evidence>
<evidence type="ECO:0000313" key="2">
    <source>
        <dbReference type="Proteomes" id="UP000284202"/>
    </source>
</evidence>
<accession>A0A418SQQ0</accession>
<keyword evidence="2" id="KW-1185">Reference proteome</keyword>